<accession>A0ABN7V1K9</accession>
<dbReference type="Gene3D" id="1.10.30.10">
    <property type="entry name" value="High mobility group box domain"/>
    <property type="match status" value="1"/>
</dbReference>
<gene>
    <name evidence="9" type="ORF">GMARGA_LOCUS12823</name>
</gene>
<feature type="domain" description="Protein kinase" evidence="7">
    <location>
        <begin position="771"/>
        <end position="1055"/>
    </location>
</feature>
<comment type="subcellular location">
    <subcellularLocation>
        <location evidence="1">Nucleus</location>
    </subcellularLocation>
</comment>
<dbReference type="Gene3D" id="1.10.510.10">
    <property type="entry name" value="Transferase(Phosphotransferase) domain 1"/>
    <property type="match status" value="1"/>
</dbReference>
<evidence type="ECO:0000256" key="2">
    <source>
        <dbReference type="ARBA" id="ARBA00022723"/>
    </source>
</evidence>
<dbReference type="InterPro" id="IPR012337">
    <property type="entry name" value="RNaseH-like_sf"/>
</dbReference>
<dbReference type="PANTHER" id="PTHR46481">
    <property type="entry name" value="ZINC FINGER BED DOMAIN-CONTAINING PROTEIN 4"/>
    <property type="match status" value="1"/>
</dbReference>
<keyword evidence="10" id="KW-1185">Reference proteome</keyword>
<dbReference type="PANTHER" id="PTHR46481:SF10">
    <property type="entry name" value="ZINC FINGER BED DOMAIN-CONTAINING PROTEIN 39"/>
    <property type="match status" value="1"/>
</dbReference>
<dbReference type="Proteomes" id="UP000789901">
    <property type="component" value="Unassembled WGS sequence"/>
</dbReference>
<keyword evidence="3" id="KW-0863">Zinc-finger</keyword>
<dbReference type="InterPro" id="IPR000719">
    <property type="entry name" value="Prot_kinase_dom"/>
</dbReference>
<dbReference type="SUPFAM" id="SSF47095">
    <property type="entry name" value="HMG-box"/>
    <property type="match status" value="1"/>
</dbReference>
<keyword evidence="4" id="KW-0862">Zinc</keyword>
<name>A0ABN7V1K9_GIGMA</name>
<dbReference type="Pfam" id="PF08238">
    <property type="entry name" value="Sel1"/>
    <property type="match status" value="2"/>
</dbReference>
<evidence type="ECO:0000256" key="3">
    <source>
        <dbReference type="ARBA" id="ARBA00022771"/>
    </source>
</evidence>
<feature type="DNA-binding region" description="HMG box" evidence="6">
    <location>
        <begin position="8"/>
        <end position="77"/>
    </location>
</feature>
<dbReference type="Pfam" id="PF07714">
    <property type="entry name" value="PK_Tyr_Ser-Thr"/>
    <property type="match status" value="1"/>
</dbReference>
<dbReference type="SUPFAM" id="SSF53098">
    <property type="entry name" value="Ribonuclease H-like"/>
    <property type="match status" value="1"/>
</dbReference>
<evidence type="ECO:0000256" key="6">
    <source>
        <dbReference type="PROSITE-ProRule" id="PRU00267"/>
    </source>
</evidence>
<dbReference type="InterPro" id="IPR001245">
    <property type="entry name" value="Ser-Thr/Tyr_kinase_cat_dom"/>
</dbReference>
<proteinExistence type="predicted"/>
<feature type="domain" description="HMG box" evidence="8">
    <location>
        <begin position="8"/>
        <end position="77"/>
    </location>
</feature>
<reference evidence="9 10" key="1">
    <citation type="submission" date="2021-06" db="EMBL/GenBank/DDBJ databases">
        <authorList>
            <person name="Kallberg Y."/>
            <person name="Tangrot J."/>
            <person name="Rosling A."/>
        </authorList>
    </citation>
    <scope>NUCLEOTIDE SEQUENCE [LARGE SCALE GENOMIC DNA]</scope>
    <source>
        <strain evidence="9 10">120-4 pot B 10/14</strain>
    </source>
</reference>
<dbReference type="SUPFAM" id="SSF56112">
    <property type="entry name" value="Protein kinase-like (PK-like)"/>
    <property type="match status" value="1"/>
</dbReference>
<evidence type="ECO:0000313" key="10">
    <source>
        <dbReference type="Proteomes" id="UP000789901"/>
    </source>
</evidence>
<dbReference type="EMBL" id="CAJVQB010007971">
    <property type="protein sequence ID" value="CAG8712033.1"/>
    <property type="molecule type" value="Genomic_DNA"/>
</dbReference>
<keyword evidence="5 6" id="KW-0539">Nucleus</keyword>
<organism evidence="9 10">
    <name type="scientific">Gigaspora margarita</name>
    <dbReference type="NCBI Taxonomy" id="4874"/>
    <lineage>
        <taxon>Eukaryota</taxon>
        <taxon>Fungi</taxon>
        <taxon>Fungi incertae sedis</taxon>
        <taxon>Mucoromycota</taxon>
        <taxon>Glomeromycotina</taxon>
        <taxon>Glomeromycetes</taxon>
        <taxon>Diversisporales</taxon>
        <taxon>Gigasporaceae</taxon>
        <taxon>Gigaspora</taxon>
    </lineage>
</organism>
<dbReference type="PROSITE" id="PS00109">
    <property type="entry name" value="PROTEIN_KINASE_TYR"/>
    <property type="match status" value="1"/>
</dbReference>
<dbReference type="InterPro" id="IPR059179">
    <property type="entry name" value="MLKL-like_MCAfunc"/>
</dbReference>
<dbReference type="InterPro" id="IPR008266">
    <property type="entry name" value="Tyr_kinase_AS"/>
</dbReference>
<dbReference type="PROSITE" id="PS50118">
    <property type="entry name" value="HMG_BOX_2"/>
    <property type="match status" value="1"/>
</dbReference>
<dbReference type="SMART" id="SM00671">
    <property type="entry name" value="SEL1"/>
    <property type="match status" value="2"/>
</dbReference>
<dbReference type="InterPro" id="IPR011990">
    <property type="entry name" value="TPR-like_helical_dom_sf"/>
</dbReference>
<dbReference type="Gene3D" id="1.20.930.20">
    <property type="entry name" value="Adaptor protein Cbl, N-terminal domain"/>
    <property type="match status" value="1"/>
</dbReference>
<dbReference type="InterPro" id="IPR036537">
    <property type="entry name" value="Adaptor_Cbl_N_dom_sf"/>
</dbReference>
<dbReference type="PROSITE" id="PS50011">
    <property type="entry name" value="PROTEIN_KINASE_DOM"/>
    <property type="match status" value="1"/>
</dbReference>
<dbReference type="InterPro" id="IPR011009">
    <property type="entry name" value="Kinase-like_dom_sf"/>
</dbReference>
<evidence type="ECO:0000259" key="8">
    <source>
        <dbReference type="PROSITE" id="PS50118"/>
    </source>
</evidence>
<dbReference type="SUPFAM" id="SSF81901">
    <property type="entry name" value="HCP-like"/>
    <property type="match status" value="1"/>
</dbReference>
<evidence type="ECO:0000259" key="7">
    <source>
        <dbReference type="PROSITE" id="PS50011"/>
    </source>
</evidence>
<dbReference type="Gene3D" id="1.25.40.10">
    <property type="entry name" value="Tetratricopeptide repeat domain"/>
    <property type="match status" value="1"/>
</dbReference>
<evidence type="ECO:0000256" key="5">
    <source>
        <dbReference type="ARBA" id="ARBA00023242"/>
    </source>
</evidence>
<evidence type="ECO:0000313" key="9">
    <source>
        <dbReference type="EMBL" id="CAG8712033.1"/>
    </source>
</evidence>
<evidence type="ECO:0000256" key="1">
    <source>
        <dbReference type="ARBA" id="ARBA00004123"/>
    </source>
</evidence>
<sequence>MVFELEDQNKIFFPFLLFSIEARDTIASQFPNLNSQEISNIILNLWDCLPENTKTEYKNKAVKNNKNIFNVPLQKKRKISDNLCSNPNSQYVHSLIRMLLSCTLPLSIVDNNEFRQFCSSLDSRFRLPDSDIVRNIIINTYNRTEKLIQNKIIETAEFLAITLDIWTHSYFGVTCHWLTHDFKLIEVVLYVTNFTGTSELFEKLQSQLSKSKLTNENIISITTNNIDNVVKQSLSQMQIEFIPCFANILQISVESVLSFAYDIINKSKNLIEILSNNTNRQKLRDIQQQIDLNIKHPLDVVKVDKDWSSIYCAIHRLIILQPSIRYFSAENEKLKENMFSDDELDICRELDIILNLFHELTEMLKGSKYPALSFLTPAIENLKQRLNIYQPKNDVIRQIINNILDILTNNFGVPSTLGLYGSFFDPRFKKMLYIDRVNNTFNYKLREQFTELVKPVTLNNLDKDSKMLTFFQIYFQENVQTEFDKYLELPQLPVTEENNPLTWWRENKHLFPTMAKLARKYLTIPAFSAPNGGLFSDIKNHTSFNTSIANVALKVSAQQGPCVEINSSGEYSNGSTFTVSKITSAEPICFGDVAGVQDSKGSTVWFLSPKGWIWSGLTTNPNWNLSCYIVMDYVEAATDVVSVFFPIVSAISIIAKKIYQVCDDAECNREISLKRFENIMANIKEYVDKISKIKGYKKYLHAKEVKSKYEKLTEEYDTCMKDLHFTIDIDEKCNREEESRRVDKSLKEIDESLNRIENKIDNILVQFAPQYDGVKEIPPNELSNPPVLPKENIHIIKRFYSAIEVECKDFNESEDSKDYLAILEKLDSPYILRLYGLSYVDTRRVMVYECADYGSLKDLYRVKDIPWTRKIQIIRDICRCLIFLRSVNIFHHDLRCENVLMPRNLDPKLANFNYSRTVGAHTRDLSKLTTNINRWMAPELIKKYKERKCDEKTYTFNCEMFSFGMLIWELCYEKFPYKDWDSEQISDHVLNGKREKLLHGKFDNPVDKEIQEEFIKLIEMTWHQIPHQRIELTKLNKKLEKLALKYPISEEDPMLLKNGQLNFEGEEKNLPAFDLIMDLDKGLKLHEKKNYEQAWKCFMENADLGNLSAKYWQGYYLSHGYEGVVKEDQIKAMELFKEAADNDHPRGYKTDDAQYRYAFLLLSNLKKDDEEEIKKENCHKIIHYLKLATDNKNADAMYALGDFYLNGKLRLQKNEKLGLSYLKLAADNGHKKAKNLLKELGKN</sequence>
<dbReference type="Pfam" id="PF05699">
    <property type="entry name" value="Dimer_Tnp_hAT"/>
    <property type="match status" value="1"/>
</dbReference>
<evidence type="ECO:0000256" key="4">
    <source>
        <dbReference type="ARBA" id="ARBA00022833"/>
    </source>
</evidence>
<keyword evidence="2" id="KW-0479">Metal-binding</keyword>
<dbReference type="InterPro" id="IPR006597">
    <property type="entry name" value="Sel1-like"/>
</dbReference>
<dbReference type="InterPro" id="IPR036910">
    <property type="entry name" value="HMG_box_dom_sf"/>
</dbReference>
<dbReference type="InterPro" id="IPR008906">
    <property type="entry name" value="HATC_C_dom"/>
</dbReference>
<keyword evidence="6" id="KW-0238">DNA-binding</keyword>
<comment type="caution">
    <text evidence="9">The sequence shown here is derived from an EMBL/GenBank/DDBJ whole genome shotgun (WGS) entry which is preliminary data.</text>
</comment>
<dbReference type="CDD" id="cd21037">
    <property type="entry name" value="MLKL_NTD"/>
    <property type="match status" value="1"/>
</dbReference>
<dbReference type="Pfam" id="PF00505">
    <property type="entry name" value="HMG_box"/>
    <property type="match status" value="1"/>
</dbReference>
<protein>
    <submittedName>
        <fullName evidence="9">38777_t:CDS:1</fullName>
    </submittedName>
</protein>
<dbReference type="InterPro" id="IPR052035">
    <property type="entry name" value="ZnF_BED_domain_contain"/>
</dbReference>
<dbReference type="InterPro" id="IPR009071">
    <property type="entry name" value="HMG_box_dom"/>
</dbReference>